<dbReference type="GO" id="GO:0005681">
    <property type="term" value="C:spliceosomal complex"/>
    <property type="evidence" value="ECO:0007669"/>
    <property type="project" value="UniProtKB-KW"/>
</dbReference>
<dbReference type="PANTHER" id="PTHR13434">
    <property type="entry name" value="PROTEIN CASC3"/>
    <property type="match status" value="1"/>
</dbReference>
<dbReference type="AlphaFoldDB" id="A0A151PD84"/>
<comment type="subcellular location">
    <subcellularLocation>
        <location evidence="2">Cell projection</location>
        <location evidence="2">Dendrite</location>
    </subcellularLocation>
    <subcellularLocation>
        <location evidence="1">Cytoplasm</location>
        <location evidence="1">Stress granule</location>
    </subcellularLocation>
    <subcellularLocation>
        <location evidence="4">Cytoplasm</location>
        <location evidence="4">Perinuclear region</location>
    </subcellularLocation>
    <subcellularLocation>
        <location evidence="3">Nucleus speckle</location>
    </subcellularLocation>
    <subcellularLocation>
        <location evidence="5">Nucleus</location>
        <location evidence="5">Nucleoplasm</location>
    </subcellularLocation>
</comment>
<dbReference type="EMBL" id="AKHW03000499">
    <property type="protein sequence ID" value="KYO46735.1"/>
    <property type="molecule type" value="Genomic_DNA"/>
</dbReference>
<keyword evidence="20" id="KW-0966">Cell projection</keyword>
<dbReference type="GO" id="GO:0006417">
    <property type="term" value="P:regulation of translation"/>
    <property type="evidence" value="ECO:0007669"/>
    <property type="project" value="UniProtKB-KW"/>
</dbReference>
<evidence type="ECO:0000256" key="21">
    <source>
        <dbReference type="ARBA" id="ARBA00061695"/>
    </source>
</evidence>
<dbReference type="Pfam" id="PF16801">
    <property type="entry name" value="MSL1_dimer"/>
    <property type="match status" value="1"/>
</dbReference>
<feature type="compositionally biased region" description="Basic and acidic residues" evidence="23">
    <location>
        <begin position="738"/>
        <end position="747"/>
    </location>
</feature>
<dbReference type="InterPro" id="IPR029332">
    <property type="entry name" value="PEHE_dom"/>
</dbReference>
<keyword evidence="16 22" id="KW-0175">Coiled coil</keyword>
<dbReference type="GO" id="GO:0035145">
    <property type="term" value="C:exon-exon junction complex"/>
    <property type="evidence" value="ECO:0007669"/>
    <property type="project" value="InterPro"/>
</dbReference>
<feature type="region of interest" description="Disordered" evidence="23">
    <location>
        <begin position="146"/>
        <end position="211"/>
    </location>
</feature>
<dbReference type="FunFam" id="1.20.5.170:FF:000047">
    <property type="entry name" value="male-specific lethal 1 homolog isoform X1"/>
    <property type="match status" value="1"/>
</dbReference>
<dbReference type="Gene3D" id="6.10.250.2000">
    <property type="match status" value="1"/>
</dbReference>
<evidence type="ECO:0000256" key="13">
    <source>
        <dbReference type="ARBA" id="ARBA00022845"/>
    </source>
</evidence>
<dbReference type="GO" id="GO:0008380">
    <property type="term" value="P:RNA splicing"/>
    <property type="evidence" value="ECO:0007669"/>
    <property type="project" value="UniProtKB-KW"/>
</dbReference>
<dbReference type="Pfam" id="PF15275">
    <property type="entry name" value="PEHE"/>
    <property type="match status" value="1"/>
</dbReference>
<feature type="region of interest" description="Disordered" evidence="23">
    <location>
        <begin position="106"/>
        <end position="132"/>
    </location>
</feature>
<protein>
    <recommendedName>
        <fullName evidence="7">Protein CASC3</fullName>
    </recommendedName>
</protein>
<keyword evidence="19" id="KW-0539">Nucleus</keyword>
<feature type="compositionally biased region" description="Basic and acidic residues" evidence="23">
    <location>
        <begin position="431"/>
        <end position="441"/>
    </location>
</feature>
<evidence type="ECO:0000256" key="22">
    <source>
        <dbReference type="SAM" id="Coils"/>
    </source>
</evidence>
<dbReference type="InterPro" id="IPR031840">
    <property type="entry name" value="MSL1_dimer"/>
</dbReference>
<feature type="compositionally biased region" description="Basic and acidic residues" evidence="23">
    <location>
        <begin position="567"/>
        <end position="577"/>
    </location>
</feature>
<evidence type="ECO:0000313" key="26">
    <source>
        <dbReference type="Proteomes" id="UP000050525"/>
    </source>
</evidence>
<keyword evidence="26" id="KW-1185">Reference proteome</keyword>
<dbReference type="Gene3D" id="1.20.5.170">
    <property type="match status" value="1"/>
</dbReference>
<comment type="similarity">
    <text evidence="6">Belongs to the CASC3 family.</text>
</comment>
<evidence type="ECO:0000256" key="3">
    <source>
        <dbReference type="ARBA" id="ARBA00004324"/>
    </source>
</evidence>
<evidence type="ECO:0000256" key="5">
    <source>
        <dbReference type="ARBA" id="ARBA00004642"/>
    </source>
</evidence>
<evidence type="ECO:0000313" key="25">
    <source>
        <dbReference type="EMBL" id="KYO46735.1"/>
    </source>
</evidence>
<keyword evidence="18" id="KW-0508">mRNA splicing</keyword>
<feature type="domain" description="PEHE" evidence="24">
    <location>
        <begin position="247"/>
        <end position="366"/>
    </location>
</feature>
<gene>
    <name evidence="25" type="primary">MSL1</name>
    <name evidence="25" type="ORF">Y1Q_0018473</name>
</gene>
<feature type="compositionally biased region" description="Basic and acidic residues" evidence="23">
    <location>
        <begin position="480"/>
        <end position="500"/>
    </location>
</feature>
<dbReference type="PANTHER" id="PTHR13434:SF0">
    <property type="entry name" value="PROTEIN CASC3"/>
    <property type="match status" value="1"/>
</dbReference>
<dbReference type="GO" id="GO:0048471">
    <property type="term" value="C:perinuclear region of cytoplasm"/>
    <property type="evidence" value="ECO:0007669"/>
    <property type="project" value="UniProtKB-SubCell"/>
</dbReference>
<sequence>MGAGGGSGQAACLKQILLLQLDLIEQQQQQLQAKEKEIEELKAERDTLLARIERMERRMQLVKKDNEREKHRIFQGYETEEKAESEASDRLQIECQQDLLETSQTLPPKHFSYGRNGKGHKRKSAFGSAERKTPVKKLVTEFSKVKSKTLKHSPMKEESSSSLPETVCKRELRSQETPEKTRSLVDTPLKPSTPLRGPSAHPKDKSFSSDIEDLPYLSTTEMYLCRWHQPPPSPLPLREPSPKKEETVAIPSWRDHVVEPLRDPNPSDLLENLDDSVFSKRHAKLELDEKRRKRWDIQRIREQRILQRLQLRMYKRKGIQESEPEVTSFFPEPDDVESLLITPYLPVVAFGRPLPKLTPQNFELPWLDERSRCRLDTQKKQTPHRTAAGAANSPPESECESEDGIEGDAVLSDYESAEDSEAEEEDYSEEESSKVELKQDGNDSSESTAKAEKGEEKPDSKGTVTGERQSGDGQESTEPIENKVGKKVPKHLDDDEDRKNPAYIPRKGLFFEHDLRGQTQEEEVRPKGRQRKLWKDEGRWEHDKFREDEQAPKTRQELIALYGYDIRSAHNPDDIKPRRMRKPRFGSPPQREPNWSHERQNKPPRYQGSDNTPAPPRTFISRSSAGTGRMPPPRTYPRSGGYKENRPSYRAAEANGQHHSRNSEQAKHESSYRSKRVEQAPAREPSPEAEVATDHNSPVKKEEIVLESQTTTTDAVQPPPDRPIEKKSYSRARRTRNKAGETGKLADEVPPPEGLMLVSPKPVQVETPPPPAKTGSWETPVESSMDGLEQEMTQLNLTEQNWTPGQPQFIQPRELRSIPNHMHMGTGPPPQFNRMEEMAVQGSRAKRYSSQRQRPPVPEPAPPMHISIVEGHYYDPLQFQGPIYTHSENPAPLPPQGMIVQPEMHLPHPGLHPHQTPAPMGNPGLYPPPVSMPPGQPPPQQLLAPTYFSPPGVMNFGNPSYPYPPGALPPPPPPHLYPNTQAQSQVYGGVTYYNTVQQQFLNTLNLNPRKKTAKVKNQKKGAIRRDVCLASPSAKIGTTSKQEAPPWRRPLSLCVGVHICNQQCNDLVEMRICFRK</sequence>
<dbReference type="GO" id="GO:0006325">
    <property type="term" value="P:chromatin organization"/>
    <property type="evidence" value="ECO:0007669"/>
    <property type="project" value="UniProtKB-KW"/>
</dbReference>
<reference evidence="25 26" key="1">
    <citation type="journal article" date="2012" name="Genome Biol.">
        <title>Sequencing three crocodilian genomes to illuminate the evolution of archosaurs and amniotes.</title>
        <authorList>
            <person name="St John J.A."/>
            <person name="Braun E.L."/>
            <person name="Isberg S.R."/>
            <person name="Miles L.G."/>
            <person name="Chong A.Y."/>
            <person name="Gongora J."/>
            <person name="Dalzell P."/>
            <person name="Moran C."/>
            <person name="Bed'hom B."/>
            <person name="Abzhanov A."/>
            <person name="Burgess S.C."/>
            <person name="Cooksey A.M."/>
            <person name="Castoe T.A."/>
            <person name="Crawford N.G."/>
            <person name="Densmore L.D."/>
            <person name="Drew J.C."/>
            <person name="Edwards S.V."/>
            <person name="Faircloth B.C."/>
            <person name="Fujita M.K."/>
            <person name="Greenwold M.J."/>
            <person name="Hoffmann F.G."/>
            <person name="Howard J.M."/>
            <person name="Iguchi T."/>
            <person name="Janes D.E."/>
            <person name="Khan S.Y."/>
            <person name="Kohno S."/>
            <person name="de Koning A.J."/>
            <person name="Lance S.L."/>
            <person name="McCarthy F.M."/>
            <person name="McCormack J.E."/>
            <person name="Merchant M.E."/>
            <person name="Peterson D.G."/>
            <person name="Pollock D.D."/>
            <person name="Pourmand N."/>
            <person name="Raney B.J."/>
            <person name="Roessler K.A."/>
            <person name="Sanford J.R."/>
            <person name="Sawyer R.H."/>
            <person name="Schmidt C.J."/>
            <person name="Triplett E.W."/>
            <person name="Tuberville T.D."/>
            <person name="Venegas-Anaya M."/>
            <person name="Howard J.T."/>
            <person name="Jarvis E.D."/>
            <person name="Guillette L.J.Jr."/>
            <person name="Glenn T.C."/>
            <person name="Green R.E."/>
            <person name="Ray D.A."/>
        </authorList>
    </citation>
    <scope>NUCLEOTIDE SEQUENCE [LARGE SCALE GENOMIC DNA]</scope>
    <source>
        <strain evidence="25">KSC_2009_1</strain>
    </source>
</reference>
<evidence type="ECO:0000256" key="2">
    <source>
        <dbReference type="ARBA" id="ARBA00004279"/>
    </source>
</evidence>
<proteinExistence type="inferred from homology"/>
<evidence type="ECO:0000256" key="18">
    <source>
        <dbReference type="ARBA" id="ARBA00023187"/>
    </source>
</evidence>
<feature type="compositionally biased region" description="Polar residues" evidence="23">
    <location>
        <begin position="462"/>
        <end position="479"/>
    </location>
</feature>
<feature type="compositionally biased region" description="Acidic residues" evidence="23">
    <location>
        <begin position="415"/>
        <end position="430"/>
    </location>
</feature>
<organism evidence="25 26">
    <name type="scientific">Alligator mississippiensis</name>
    <name type="common">American alligator</name>
    <dbReference type="NCBI Taxonomy" id="8496"/>
    <lineage>
        <taxon>Eukaryota</taxon>
        <taxon>Metazoa</taxon>
        <taxon>Chordata</taxon>
        <taxon>Craniata</taxon>
        <taxon>Vertebrata</taxon>
        <taxon>Euteleostomi</taxon>
        <taxon>Archelosauria</taxon>
        <taxon>Archosauria</taxon>
        <taxon>Crocodylia</taxon>
        <taxon>Alligatoridae</taxon>
        <taxon>Alligatorinae</taxon>
        <taxon>Alligator</taxon>
    </lineage>
</organism>
<evidence type="ECO:0000256" key="4">
    <source>
        <dbReference type="ARBA" id="ARBA00004556"/>
    </source>
</evidence>
<dbReference type="Pfam" id="PF09405">
    <property type="entry name" value="Btz"/>
    <property type="match status" value="1"/>
</dbReference>
<dbReference type="SMART" id="SM01300">
    <property type="entry name" value="PEHE"/>
    <property type="match status" value="1"/>
</dbReference>
<feature type="compositionally biased region" description="Basic and acidic residues" evidence="23">
    <location>
        <begin position="533"/>
        <end position="556"/>
    </location>
</feature>
<dbReference type="GO" id="GO:0006397">
    <property type="term" value="P:mRNA processing"/>
    <property type="evidence" value="ECO:0007669"/>
    <property type="project" value="UniProtKB-KW"/>
</dbReference>
<dbReference type="Proteomes" id="UP000050525">
    <property type="component" value="Unassembled WGS sequence"/>
</dbReference>
<evidence type="ECO:0000256" key="20">
    <source>
        <dbReference type="ARBA" id="ARBA00023273"/>
    </source>
</evidence>
<dbReference type="InterPro" id="IPR028544">
    <property type="entry name" value="CASC3"/>
</dbReference>
<keyword evidence="13" id="KW-0810">Translation regulation</keyword>
<dbReference type="GO" id="GO:0045893">
    <property type="term" value="P:positive regulation of DNA-templated transcription"/>
    <property type="evidence" value="ECO:0007669"/>
    <property type="project" value="UniProtKB-ARBA"/>
</dbReference>
<evidence type="ECO:0000256" key="8">
    <source>
        <dbReference type="ARBA" id="ARBA00022448"/>
    </source>
</evidence>
<evidence type="ECO:0000256" key="14">
    <source>
        <dbReference type="ARBA" id="ARBA00022853"/>
    </source>
</evidence>
<evidence type="ECO:0000256" key="7">
    <source>
        <dbReference type="ARBA" id="ARBA00019964"/>
    </source>
</evidence>
<dbReference type="GO" id="GO:0010494">
    <property type="term" value="C:cytoplasmic stress granule"/>
    <property type="evidence" value="ECO:0007669"/>
    <property type="project" value="UniProtKB-SubCell"/>
</dbReference>
<dbReference type="eggNOG" id="KOG4264">
    <property type="taxonomic scope" value="Eukaryota"/>
</dbReference>
<keyword evidence="10" id="KW-0507">mRNA processing</keyword>
<evidence type="ECO:0000256" key="12">
    <source>
        <dbReference type="ARBA" id="ARBA00022816"/>
    </source>
</evidence>
<evidence type="ECO:0000256" key="16">
    <source>
        <dbReference type="ARBA" id="ARBA00023054"/>
    </source>
</evidence>
<dbReference type="GO" id="GO:0000184">
    <property type="term" value="P:nuclear-transcribed mRNA catabolic process, nonsense-mediated decay"/>
    <property type="evidence" value="ECO:0007669"/>
    <property type="project" value="UniProtKB-KW"/>
</dbReference>
<dbReference type="SMART" id="SM01044">
    <property type="entry name" value="Btz"/>
    <property type="match status" value="1"/>
</dbReference>
<keyword evidence="11" id="KW-0747">Spliceosome</keyword>
<feature type="region of interest" description="Disordered" evidence="23">
    <location>
        <begin position="377"/>
        <end position="784"/>
    </location>
</feature>
<name>A0A151PD84_ALLMI</name>
<evidence type="ECO:0000256" key="17">
    <source>
        <dbReference type="ARBA" id="ARBA00023161"/>
    </source>
</evidence>
<feature type="compositionally biased region" description="Basic and acidic residues" evidence="23">
    <location>
        <begin position="167"/>
        <end position="183"/>
    </location>
</feature>
<feature type="coiled-coil region" evidence="22">
    <location>
        <begin position="14"/>
        <end position="72"/>
    </location>
</feature>
<feature type="compositionally biased region" description="Basic and acidic residues" evidence="23">
    <location>
        <begin position="661"/>
        <end position="678"/>
    </location>
</feature>
<keyword evidence="17" id="KW-0866">Nonsense-mediated mRNA decay</keyword>
<keyword evidence="12" id="KW-0509">mRNA transport</keyword>
<comment type="similarity">
    <text evidence="21">Belongs to the msl-1 family.</text>
</comment>
<evidence type="ECO:0000256" key="1">
    <source>
        <dbReference type="ARBA" id="ARBA00004210"/>
    </source>
</evidence>
<keyword evidence="8" id="KW-0813">Transport</keyword>
<dbReference type="GO" id="GO:0016607">
    <property type="term" value="C:nuclear speck"/>
    <property type="evidence" value="ECO:0007669"/>
    <property type="project" value="UniProtKB-SubCell"/>
</dbReference>
<keyword evidence="9" id="KW-0963">Cytoplasm</keyword>
<evidence type="ECO:0000259" key="24">
    <source>
        <dbReference type="PROSITE" id="PS52052"/>
    </source>
</evidence>
<accession>A0A151PD84</accession>
<evidence type="ECO:0000256" key="15">
    <source>
        <dbReference type="ARBA" id="ARBA00022884"/>
    </source>
</evidence>
<evidence type="ECO:0000256" key="9">
    <source>
        <dbReference type="ARBA" id="ARBA00022490"/>
    </source>
</evidence>
<dbReference type="GO" id="GO:0051028">
    <property type="term" value="P:mRNA transport"/>
    <property type="evidence" value="ECO:0007669"/>
    <property type="project" value="UniProtKB-KW"/>
</dbReference>
<evidence type="ECO:0000256" key="6">
    <source>
        <dbReference type="ARBA" id="ARBA00009548"/>
    </source>
</evidence>
<evidence type="ECO:0000256" key="10">
    <source>
        <dbReference type="ARBA" id="ARBA00022664"/>
    </source>
</evidence>
<dbReference type="PROSITE" id="PS52052">
    <property type="entry name" value="PEHE"/>
    <property type="match status" value="1"/>
</dbReference>
<dbReference type="STRING" id="8496.A0A151PD84"/>
<dbReference type="GO" id="GO:0003729">
    <property type="term" value="F:mRNA binding"/>
    <property type="evidence" value="ECO:0007669"/>
    <property type="project" value="InterPro"/>
</dbReference>
<evidence type="ECO:0000256" key="23">
    <source>
        <dbReference type="SAM" id="MobiDB-lite"/>
    </source>
</evidence>
<feature type="compositionally biased region" description="Basic and acidic residues" evidence="23">
    <location>
        <begin position="449"/>
        <end position="460"/>
    </location>
</feature>
<evidence type="ECO:0000256" key="11">
    <source>
        <dbReference type="ARBA" id="ARBA00022728"/>
    </source>
</evidence>
<evidence type="ECO:0000256" key="19">
    <source>
        <dbReference type="ARBA" id="ARBA00023242"/>
    </source>
</evidence>
<dbReference type="InterPro" id="IPR018545">
    <property type="entry name" value="Btz_dom"/>
</dbReference>
<comment type="caution">
    <text evidence="25">The sequence shown here is derived from an EMBL/GenBank/DDBJ whole genome shotgun (WGS) entry which is preliminary data.</text>
</comment>
<feature type="compositionally biased region" description="Acidic residues" evidence="23">
    <location>
        <begin position="397"/>
        <end position="406"/>
    </location>
</feature>
<dbReference type="GO" id="GO:0030425">
    <property type="term" value="C:dendrite"/>
    <property type="evidence" value="ECO:0007669"/>
    <property type="project" value="UniProtKB-SubCell"/>
</dbReference>
<keyword evidence="14" id="KW-0156">Chromatin regulator</keyword>
<keyword evidence="15" id="KW-0694">RNA-binding</keyword>
<dbReference type="GO" id="GO:0072487">
    <property type="term" value="C:MSL complex"/>
    <property type="evidence" value="ECO:0007669"/>
    <property type="project" value="UniProtKB-ARBA"/>
</dbReference>